<dbReference type="Gene3D" id="3.30.530.20">
    <property type="match status" value="1"/>
</dbReference>
<dbReference type="Pfam" id="PF10604">
    <property type="entry name" value="Polyketide_cyc2"/>
    <property type="match status" value="1"/>
</dbReference>
<accession>A0A1S6QMJ6</accession>
<evidence type="ECO:0000313" key="1">
    <source>
        <dbReference type="EMBL" id="AQW35023.1"/>
    </source>
</evidence>
<name>A0A1S6QMJ6_9ACTN</name>
<protein>
    <submittedName>
        <fullName evidence="1">Polyketide cyclase</fullName>
    </submittedName>
</protein>
<sequence>MSDLTAYTSEGVTTFEARAETFVAASPDKVYDTVSDLSRSGEWSVECRGGTWVEGAPRTVGAIFRGENTRGTDTVAWAPVIRGPWQTESEVVEAVPGKVFRWVVLDSARRRQESTWSFEIEPTAGGCVLVHHYRLGRLTEGLSKIFAAGLDEAGRERFVREWNAKLSQDIRTTLDHLKYVLEKD</sequence>
<proteinExistence type="predicted"/>
<dbReference type="CDD" id="cd07812">
    <property type="entry name" value="SRPBCC"/>
    <property type="match status" value="1"/>
</dbReference>
<dbReference type="EMBL" id="KX817190">
    <property type="protein sequence ID" value="AQW35023.1"/>
    <property type="molecule type" value="Genomic_DNA"/>
</dbReference>
<dbReference type="InterPro" id="IPR019587">
    <property type="entry name" value="Polyketide_cyclase/dehydratase"/>
</dbReference>
<dbReference type="InterPro" id="IPR023393">
    <property type="entry name" value="START-like_dom_sf"/>
</dbReference>
<organism evidence="1">
    <name type="scientific">Streptomyces griseoruber</name>
    <dbReference type="NCBI Taxonomy" id="1943"/>
    <lineage>
        <taxon>Bacteria</taxon>
        <taxon>Bacillati</taxon>
        <taxon>Actinomycetota</taxon>
        <taxon>Actinomycetes</taxon>
        <taxon>Kitasatosporales</taxon>
        <taxon>Streptomycetaceae</taxon>
        <taxon>Streptomyces</taxon>
    </lineage>
</organism>
<reference evidence="1" key="1">
    <citation type="submission" date="2016-09" db="EMBL/GenBank/DDBJ databases">
        <authorList>
            <person name="Capua I."/>
            <person name="De Benedictis P."/>
            <person name="Joannis T."/>
            <person name="Lombin L.H."/>
            <person name="Cattoli G."/>
        </authorList>
    </citation>
    <scope>NUCLEOTIDE SEQUENCE</scope>
    <source>
        <strain evidence="1">Sgr29</strain>
    </source>
</reference>
<dbReference type="SUPFAM" id="SSF55961">
    <property type="entry name" value="Bet v1-like"/>
    <property type="match status" value="1"/>
</dbReference>
<dbReference type="AlphaFoldDB" id="A0A1S6QMJ6"/>